<comment type="caution">
    <text evidence="1">The sequence shown here is derived from an EMBL/GenBank/DDBJ whole genome shotgun (WGS) entry which is preliminary data.</text>
</comment>
<evidence type="ECO:0000313" key="2">
    <source>
        <dbReference type="Proteomes" id="UP000091979"/>
    </source>
</evidence>
<accession>A0A1B7XQ39</accession>
<sequence length="59" mass="6832">MALSEMSVRYFETVFFVFLTAVALFKGLCNGGEFVWKVDGFGKRHCEYAHEHKSVYANY</sequence>
<dbReference type="STRING" id="1560234.SP90_00920"/>
<name>A0A1B7XQ39_9BACT</name>
<evidence type="ECO:0000313" key="1">
    <source>
        <dbReference type="EMBL" id="OBQ57631.1"/>
    </source>
</evidence>
<protein>
    <submittedName>
        <fullName evidence="1">Uncharacterized protein</fullName>
    </submittedName>
</protein>
<dbReference type="EMBL" id="JXMS01000001">
    <property type="protein sequence ID" value="OBQ57631.1"/>
    <property type="molecule type" value="Genomic_DNA"/>
</dbReference>
<dbReference type="AlphaFoldDB" id="A0A1B7XQ39"/>
<dbReference type="Proteomes" id="UP000091979">
    <property type="component" value="Unassembled WGS sequence"/>
</dbReference>
<organism evidence="1 2">
    <name type="scientific">Halodesulfovibrio spirochaetisodalis</name>
    <dbReference type="NCBI Taxonomy" id="1560234"/>
    <lineage>
        <taxon>Bacteria</taxon>
        <taxon>Pseudomonadati</taxon>
        <taxon>Thermodesulfobacteriota</taxon>
        <taxon>Desulfovibrionia</taxon>
        <taxon>Desulfovibrionales</taxon>
        <taxon>Desulfovibrionaceae</taxon>
        <taxon>Halodesulfovibrio</taxon>
    </lineage>
</organism>
<proteinExistence type="predicted"/>
<keyword evidence="2" id="KW-1185">Reference proteome</keyword>
<gene>
    <name evidence="1" type="ORF">SP90_00920</name>
</gene>
<dbReference type="PATRIC" id="fig|1560234.3.peg.197"/>
<reference evidence="1 2" key="1">
    <citation type="submission" date="2015-01" db="EMBL/GenBank/DDBJ databases">
        <title>Desulfovibrio sp. JC271 draft genome sequence.</title>
        <authorList>
            <person name="Shivani Y."/>
            <person name="Subhash Y."/>
            <person name="Sasikala C."/>
            <person name="Ramana C.V."/>
        </authorList>
    </citation>
    <scope>NUCLEOTIDE SEQUENCE [LARGE SCALE GENOMIC DNA]</scope>
    <source>
        <strain evidence="1 2">JC271</strain>
    </source>
</reference>